<gene>
    <name evidence="11" type="ORF">AVDCRST_MAG19-4909</name>
</gene>
<keyword evidence="9" id="KW-0460">Magnesium</keyword>
<evidence type="ECO:0000256" key="8">
    <source>
        <dbReference type="ARBA" id="ARBA00022840"/>
    </source>
</evidence>
<name>A0A6J4VR99_9BACT</name>
<dbReference type="PANTHER" id="PTHR33540:SF2">
    <property type="entry name" value="TRNA THREONYLCARBAMOYLADENOSINE BIOSYNTHESIS PROTEIN TSAE"/>
    <property type="match status" value="1"/>
</dbReference>
<dbReference type="InterPro" id="IPR003442">
    <property type="entry name" value="T6A_TsaE"/>
</dbReference>
<dbReference type="Pfam" id="PF02367">
    <property type="entry name" value="TsaE"/>
    <property type="match status" value="1"/>
</dbReference>
<proteinExistence type="inferred from homology"/>
<keyword evidence="7" id="KW-0547">Nucleotide-binding</keyword>
<evidence type="ECO:0000313" key="11">
    <source>
        <dbReference type="EMBL" id="CAA9586462.1"/>
    </source>
</evidence>
<organism evidence="11">
    <name type="scientific">uncultured Thermomicrobiales bacterium</name>
    <dbReference type="NCBI Taxonomy" id="1645740"/>
    <lineage>
        <taxon>Bacteria</taxon>
        <taxon>Pseudomonadati</taxon>
        <taxon>Thermomicrobiota</taxon>
        <taxon>Thermomicrobia</taxon>
        <taxon>Thermomicrobiales</taxon>
        <taxon>environmental samples</taxon>
    </lineage>
</organism>
<dbReference type="SUPFAM" id="SSF52540">
    <property type="entry name" value="P-loop containing nucleoside triphosphate hydrolases"/>
    <property type="match status" value="1"/>
</dbReference>
<dbReference type="PANTHER" id="PTHR33540">
    <property type="entry name" value="TRNA THREONYLCARBAMOYLADENOSINE BIOSYNTHESIS PROTEIN TSAE"/>
    <property type="match status" value="1"/>
</dbReference>
<evidence type="ECO:0000256" key="10">
    <source>
        <dbReference type="ARBA" id="ARBA00032441"/>
    </source>
</evidence>
<keyword evidence="4" id="KW-0963">Cytoplasm</keyword>
<keyword evidence="5" id="KW-0819">tRNA processing</keyword>
<evidence type="ECO:0000256" key="9">
    <source>
        <dbReference type="ARBA" id="ARBA00022842"/>
    </source>
</evidence>
<dbReference type="InterPro" id="IPR027417">
    <property type="entry name" value="P-loop_NTPase"/>
</dbReference>
<dbReference type="EMBL" id="CADCWL010000259">
    <property type="protein sequence ID" value="CAA9586462.1"/>
    <property type="molecule type" value="Genomic_DNA"/>
</dbReference>
<evidence type="ECO:0000256" key="5">
    <source>
        <dbReference type="ARBA" id="ARBA00022694"/>
    </source>
</evidence>
<evidence type="ECO:0000256" key="3">
    <source>
        <dbReference type="ARBA" id="ARBA00019010"/>
    </source>
</evidence>
<evidence type="ECO:0000256" key="1">
    <source>
        <dbReference type="ARBA" id="ARBA00004496"/>
    </source>
</evidence>
<dbReference type="GO" id="GO:0002949">
    <property type="term" value="P:tRNA threonylcarbamoyladenosine modification"/>
    <property type="evidence" value="ECO:0007669"/>
    <property type="project" value="InterPro"/>
</dbReference>
<accession>A0A6J4VR99</accession>
<evidence type="ECO:0000256" key="2">
    <source>
        <dbReference type="ARBA" id="ARBA00007599"/>
    </source>
</evidence>
<protein>
    <recommendedName>
        <fullName evidence="3">tRNA threonylcarbamoyladenosine biosynthesis protein TsaE</fullName>
    </recommendedName>
    <alternativeName>
        <fullName evidence="10">t(6)A37 threonylcarbamoyladenosine biosynthesis protein TsaE</fullName>
    </alternativeName>
</protein>
<evidence type="ECO:0000256" key="6">
    <source>
        <dbReference type="ARBA" id="ARBA00022723"/>
    </source>
</evidence>
<sequence length="203" mass="21593">MPTLPRRRGIEAANRGWPTVVDARPAWPVLDLVSNSAAQTREIGARLGRRLRTGDLVLLHGDLGAGKTTLAQGIARGLGVADAVQSPTFTLVSEHPTVADGHPSGDGGADGDRPAHLYHLDLYRLSGDGELDSFGFDDYLAPADGVALVEWPERAASRLPPAYLLVRLEPLGDGKRRLAIEAVPPGGRYAWLGELRRELSGAG</sequence>
<dbReference type="GO" id="GO:0005737">
    <property type="term" value="C:cytoplasm"/>
    <property type="evidence" value="ECO:0007669"/>
    <property type="project" value="UniProtKB-SubCell"/>
</dbReference>
<comment type="subcellular location">
    <subcellularLocation>
        <location evidence="1">Cytoplasm</location>
    </subcellularLocation>
</comment>
<dbReference type="Gene3D" id="3.40.50.300">
    <property type="entry name" value="P-loop containing nucleotide triphosphate hydrolases"/>
    <property type="match status" value="1"/>
</dbReference>
<dbReference type="AlphaFoldDB" id="A0A6J4VR99"/>
<dbReference type="GO" id="GO:0046872">
    <property type="term" value="F:metal ion binding"/>
    <property type="evidence" value="ECO:0007669"/>
    <property type="project" value="UniProtKB-KW"/>
</dbReference>
<keyword evidence="6" id="KW-0479">Metal-binding</keyword>
<reference evidence="11" key="1">
    <citation type="submission" date="2020-02" db="EMBL/GenBank/DDBJ databases">
        <authorList>
            <person name="Meier V. D."/>
        </authorList>
    </citation>
    <scope>NUCLEOTIDE SEQUENCE</scope>
    <source>
        <strain evidence="11">AVDCRST_MAG19</strain>
    </source>
</reference>
<evidence type="ECO:0000256" key="4">
    <source>
        <dbReference type="ARBA" id="ARBA00022490"/>
    </source>
</evidence>
<dbReference type="GO" id="GO:0005524">
    <property type="term" value="F:ATP binding"/>
    <property type="evidence" value="ECO:0007669"/>
    <property type="project" value="UniProtKB-KW"/>
</dbReference>
<comment type="similarity">
    <text evidence="2">Belongs to the TsaE family.</text>
</comment>
<evidence type="ECO:0000256" key="7">
    <source>
        <dbReference type="ARBA" id="ARBA00022741"/>
    </source>
</evidence>
<keyword evidence="8" id="KW-0067">ATP-binding</keyword>